<sequence>MTWTYTTSGDVTEGVIGACTGGVIPDALLYEVLPLGPAGRELHARLRGADDPDDDDLAESTYAVEFEDTRKADDGLRSKVLRLEAVSDQLRAARAVLWVVRTREVADRLRDLGVDGDRRPTQVLVPARSVGLDGEDLGPVRRPWWVTRVPPDGGT</sequence>
<dbReference type="KEGG" id="gob:Gobs_2637"/>
<reference evidence="1 2" key="1">
    <citation type="journal article" date="2010" name="Stand. Genomic Sci.">
        <title>Complete genome sequence of Geodermatophilus obscurus type strain (G-20).</title>
        <authorList>
            <person name="Ivanova N."/>
            <person name="Sikorski J."/>
            <person name="Jando M."/>
            <person name="Munk C."/>
            <person name="Lapidus A."/>
            <person name="Glavina Del Rio T."/>
            <person name="Copeland A."/>
            <person name="Tice H."/>
            <person name="Cheng J.-F."/>
            <person name="Lucas S."/>
            <person name="Chen F."/>
            <person name="Nolan M."/>
            <person name="Bruce D."/>
            <person name="Goodwin L."/>
            <person name="Pitluck S."/>
            <person name="Mavromatis K."/>
            <person name="Mikhailova N."/>
            <person name="Pati A."/>
            <person name="Chen A."/>
            <person name="Palaniappan K."/>
            <person name="Land M."/>
            <person name="Hauser L."/>
            <person name="Chang Y.-J."/>
            <person name="Jeffries C.D."/>
            <person name="Meincke L."/>
            <person name="Brettin T."/>
            <person name="Detter J.C."/>
            <person name="Detter J.C."/>
            <person name="Rohde M."/>
            <person name="Goeker M."/>
            <person name="Bristow J."/>
            <person name="Eisen J.A."/>
            <person name="Markowitz V."/>
            <person name="Hugenholtz P."/>
            <person name="Kyrpides N.C."/>
            <person name="Klenk H.-P."/>
        </authorList>
    </citation>
    <scope>NUCLEOTIDE SEQUENCE [LARGE SCALE GENOMIC DNA]</scope>
    <source>
        <strain evidence="2">ATCC 25078 / DSM 43160 / JCM 3152 / KCC A-0152 / KCTC 9177 / NBRC 13315 / NRRL B-3577 / G-20</strain>
    </source>
</reference>
<dbReference type="Proteomes" id="UP000001382">
    <property type="component" value="Chromosome"/>
</dbReference>
<protein>
    <submittedName>
        <fullName evidence="1">Uncharacterized protein</fullName>
    </submittedName>
</protein>
<evidence type="ECO:0000313" key="1">
    <source>
        <dbReference type="EMBL" id="ADB75272.1"/>
    </source>
</evidence>
<accession>D2S5J2</accession>
<dbReference type="RefSeq" id="WP_012948705.1">
    <property type="nucleotide sequence ID" value="NC_013757.1"/>
</dbReference>
<organism evidence="1 2">
    <name type="scientific">Geodermatophilus obscurus (strain ATCC 25078 / DSM 43160 / JCM 3152 / CCUG 61914 / KCC A-0152 / KCTC 9177 / NBRC 13315 / NRRL B-3577 / G-20)</name>
    <dbReference type="NCBI Taxonomy" id="526225"/>
    <lineage>
        <taxon>Bacteria</taxon>
        <taxon>Bacillati</taxon>
        <taxon>Actinomycetota</taxon>
        <taxon>Actinomycetes</taxon>
        <taxon>Geodermatophilales</taxon>
        <taxon>Geodermatophilaceae</taxon>
        <taxon>Geodermatophilus</taxon>
    </lineage>
</organism>
<reference evidence="2" key="2">
    <citation type="submission" date="2010-01" db="EMBL/GenBank/DDBJ databases">
        <title>The complete genome of Geodermatophilus obscurus DSM 43160.</title>
        <authorList>
            <consortium name="US DOE Joint Genome Institute (JGI-PGF)"/>
            <person name="Lucas S."/>
            <person name="Copeland A."/>
            <person name="Lapidus A."/>
            <person name="Glavina del Rio T."/>
            <person name="Dalin E."/>
            <person name="Tice H."/>
            <person name="Bruce D."/>
            <person name="Goodwin L."/>
            <person name="Pitluck S."/>
            <person name="Kyrpides N."/>
            <person name="Mavromatis K."/>
            <person name="Ivanova N."/>
            <person name="Munk A.C."/>
            <person name="Brettin T."/>
            <person name="Detter J.C."/>
            <person name="Han C."/>
            <person name="Larimer F."/>
            <person name="Land M."/>
            <person name="Hauser L."/>
            <person name="Markowitz V."/>
            <person name="Cheng J.-F."/>
            <person name="Hugenholtz P."/>
            <person name="Woyke T."/>
            <person name="Wu D."/>
            <person name="Jando M."/>
            <person name="Schneider S."/>
            <person name="Klenk H.-P."/>
            <person name="Eisen J.A."/>
        </authorList>
    </citation>
    <scope>NUCLEOTIDE SEQUENCE [LARGE SCALE GENOMIC DNA]</scope>
    <source>
        <strain evidence="2">ATCC 25078 / DSM 43160 / JCM 3152 / KCC A-0152 / KCTC 9177 / NBRC 13315 / NRRL B-3577 / G-20</strain>
    </source>
</reference>
<dbReference type="HOGENOM" id="CLU_1692978_0_0_11"/>
<dbReference type="EMBL" id="CP001867">
    <property type="protein sequence ID" value="ADB75272.1"/>
    <property type="molecule type" value="Genomic_DNA"/>
</dbReference>
<proteinExistence type="predicted"/>
<dbReference type="AlphaFoldDB" id="D2S5J2"/>
<gene>
    <name evidence="1" type="ordered locus">Gobs_2637</name>
</gene>
<keyword evidence="2" id="KW-1185">Reference proteome</keyword>
<dbReference type="OrthoDB" id="9870676at2"/>
<name>D2S5J2_GEOOG</name>
<evidence type="ECO:0000313" key="2">
    <source>
        <dbReference type="Proteomes" id="UP000001382"/>
    </source>
</evidence>